<evidence type="ECO:0000313" key="5">
    <source>
        <dbReference type="Proteomes" id="UP001519460"/>
    </source>
</evidence>
<evidence type="ECO:0000259" key="3">
    <source>
        <dbReference type="Pfam" id="PF01048"/>
    </source>
</evidence>
<dbReference type="Pfam" id="PF01048">
    <property type="entry name" value="PNP_UDP_1"/>
    <property type="match status" value="1"/>
</dbReference>
<dbReference type="InterPro" id="IPR035994">
    <property type="entry name" value="Nucleoside_phosphorylase_sf"/>
</dbReference>
<protein>
    <recommendedName>
        <fullName evidence="3">Nucleoside phosphorylase domain-containing protein</fullName>
    </recommendedName>
</protein>
<feature type="binding site" evidence="2">
    <location>
        <position position="99"/>
    </location>
    <ligand>
        <name>phosphate</name>
        <dbReference type="ChEBI" id="CHEBI:43474"/>
    </ligand>
</feature>
<comment type="caution">
    <text evidence="4">The sequence shown here is derived from an EMBL/GenBank/DDBJ whole genome shotgun (WGS) entry which is preliminary data.</text>
</comment>
<dbReference type="SUPFAM" id="SSF53167">
    <property type="entry name" value="Purine and uridine phosphorylases"/>
    <property type="match status" value="1"/>
</dbReference>
<reference evidence="4 5" key="1">
    <citation type="journal article" date="2023" name="Sci. Data">
        <title>Genome assembly of the Korean intertidal mud-creeper Batillaria attramentaria.</title>
        <authorList>
            <person name="Patra A.K."/>
            <person name="Ho P.T."/>
            <person name="Jun S."/>
            <person name="Lee S.J."/>
            <person name="Kim Y."/>
            <person name="Won Y.J."/>
        </authorList>
    </citation>
    <scope>NUCLEOTIDE SEQUENCE [LARGE SCALE GENOMIC DNA]</scope>
    <source>
        <strain evidence="4">Wonlab-2016</strain>
    </source>
</reference>
<comment type="similarity">
    <text evidence="1">Belongs to the PNP/UDP phosphorylase family.</text>
</comment>
<dbReference type="EMBL" id="JACVVK020000494">
    <property type="protein sequence ID" value="KAK7471393.1"/>
    <property type="molecule type" value="Genomic_DNA"/>
</dbReference>
<dbReference type="AlphaFoldDB" id="A0ABD0JD42"/>
<dbReference type="Gene3D" id="3.40.50.1580">
    <property type="entry name" value="Nucleoside phosphorylase domain"/>
    <property type="match status" value="1"/>
</dbReference>
<organism evidence="4 5">
    <name type="scientific">Batillaria attramentaria</name>
    <dbReference type="NCBI Taxonomy" id="370345"/>
    <lineage>
        <taxon>Eukaryota</taxon>
        <taxon>Metazoa</taxon>
        <taxon>Spiralia</taxon>
        <taxon>Lophotrochozoa</taxon>
        <taxon>Mollusca</taxon>
        <taxon>Gastropoda</taxon>
        <taxon>Caenogastropoda</taxon>
        <taxon>Sorbeoconcha</taxon>
        <taxon>Cerithioidea</taxon>
        <taxon>Batillariidae</taxon>
        <taxon>Batillaria</taxon>
    </lineage>
</organism>
<accession>A0ABD0JD42</accession>
<evidence type="ECO:0000313" key="4">
    <source>
        <dbReference type="EMBL" id="KAK7471393.1"/>
    </source>
</evidence>
<name>A0ABD0JD42_9CAEN</name>
<dbReference type="PANTHER" id="PTHR43691:SF11">
    <property type="entry name" value="FI09636P-RELATED"/>
    <property type="match status" value="1"/>
</dbReference>
<dbReference type="NCBIfam" id="TIGR01719">
    <property type="entry name" value="euk_UDPppase"/>
    <property type="match status" value="1"/>
</dbReference>
<feature type="domain" description="Nucleoside phosphorylase" evidence="3">
    <location>
        <begin position="58"/>
        <end position="309"/>
    </location>
</feature>
<feature type="binding site" evidence="2">
    <location>
        <position position="222"/>
    </location>
    <ligand>
        <name>substrate</name>
    </ligand>
</feature>
<gene>
    <name evidence="4" type="ORF">BaRGS_00035945</name>
</gene>
<feature type="binding site" evidence="2">
    <location>
        <begin position="143"/>
        <end position="146"/>
    </location>
    <ligand>
        <name>phosphate</name>
        <dbReference type="ChEBI" id="CHEBI:43474"/>
    </ligand>
</feature>
<dbReference type="InterPro" id="IPR000845">
    <property type="entry name" value="Nucleoside_phosphorylase_d"/>
</dbReference>
<sequence length="315" mass="35136">MSTFIPIKTAEQLATYVPQLGPLQVRNPHICDMKEDVLYHIALGNKTHDLKDMFKDVKFVCFGGSPNRMQSFAKYMIKVLNYKLPAGQDLCDIAHGSDRYVLYKVGPVLSVSHGMGSPSLSIIFHEIYKLVHHAGCSDVVFFRIGTSGGLGLEPGSVVITDEAVDGLLRPYMEVATLGMLLQHPSRLTQEVAQELLSMADPENDFTTIIGKTMSTLDFYEGQARLDGAFCDYTEEDKMAFLKRIHNRGICNIEMESLCFAASCYRAGIKSAVVCVTLLDRLKGDQISTPHDVLEEWQKRPQRLIAAYIKKHLGIE</sequence>
<feature type="binding site" evidence="2">
    <location>
        <position position="224"/>
    </location>
    <ligand>
        <name>substrate</name>
    </ligand>
</feature>
<dbReference type="InterPro" id="IPR010059">
    <property type="entry name" value="Uridine_phosphorylase_euk"/>
</dbReference>
<dbReference type="Proteomes" id="UP001519460">
    <property type="component" value="Unassembled WGS sequence"/>
</dbReference>
<keyword evidence="5" id="KW-1185">Reference proteome</keyword>
<dbReference type="PANTHER" id="PTHR43691">
    <property type="entry name" value="URIDINE PHOSPHORYLASE"/>
    <property type="match status" value="1"/>
</dbReference>
<dbReference type="CDD" id="cd17763">
    <property type="entry name" value="UP_hUPP-like"/>
    <property type="match status" value="1"/>
</dbReference>
<proteinExistence type="inferred from homology"/>
<evidence type="ECO:0000256" key="2">
    <source>
        <dbReference type="PIRSR" id="PIRSR610059-50"/>
    </source>
</evidence>
<evidence type="ECO:0000256" key="1">
    <source>
        <dbReference type="ARBA" id="ARBA00010456"/>
    </source>
</evidence>